<feature type="region of interest" description="Disordered" evidence="3">
    <location>
        <begin position="614"/>
        <end position="642"/>
    </location>
</feature>
<dbReference type="GO" id="GO:2000601">
    <property type="term" value="P:positive regulation of Arp2/3 complex-mediated actin nucleation"/>
    <property type="evidence" value="ECO:0007669"/>
    <property type="project" value="TreeGrafter"/>
</dbReference>
<protein>
    <recommendedName>
        <fullName evidence="2">Protein SCAR</fullName>
    </recommendedName>
    <alternativeName>
        <fullName evidence="2">Protein WAVE</fullName>
    </alternativeName>
</protein>
<feature type="region of interest" description="Disordered" evidence="3">
    <location>
        <begin position="172"/>
        <end position="229"/>
    </location>
</feature>
<gene>
    <name evidence="5" type="ORF">AQUCO_03900157v1</name>
</gene>
<dbReference type="InterPro" id="IPR003124">
    <property type="entry name" value="WH2_dom"/>
</dbReference>
<dbReference type="Proteomes" id="UP000230069">
    <property type="component" value="Unassembled WGS sequence"/>
</dbReference>
<feature type="region of interest" description="Disordered" evidence="3">
    <location>
        <begin position="877"/>
        <end position="917"/>
    </location>
</feature>
<keyword evidence="2" id="KW-0963">Cytoplasm</keyword>
<feature type="compositionally biased region" description="Basic residues" evidence="3">
    <location>
        <begin position="184"/>
        <end position="197"/>
    </location>
</feature>
<dbReference type="AlphaFoldDB" id="A0A2G5CS98"/>
<dbReference type="PANTHER" id="PTHR12902">
    <property type="entry name" value="WASP-1"/>
    <property type="match status" value="1"/>
</dbReference>
<reference evidence="5 6" key="1">
    <citation type="submission" date="2017-09" db="EMBL/GenBank/DDBJ databases">
        <title>WGS assembly of Aquilegia coerulea Goldsmith.</title>
        <authorList>
            <person name="Hodges S."/>
            <person name="Kramer E."/>
            <person name="Nordborg M."/>
            <person name="Tomkins J."/>
            <person name="Borevitz J."/>
            <person name="Derieg N."/>
            <person name="Yan J."/>
            <person name="Mihaltcheva S."/>
            <person name="Hayes R.D."/>
            <person name="Rokhsar D."/>
        </authorList>
    </citation>
    <scope>NUCLEOTIDE SEQUENCE [LARGE SCALE GENOMIC DNA]</scope>
    <source>
        <strain evidence="6">cv. Goldsmith</strain>
    </source>
</reference>
<dbReference type="GO" id="GO:0003779">
    <property type="term" value="F:actin binding"/>
    <property type="evidence" value="ECO:0007669"/>
    <property type="project" value="UniProtKB-UniRule"/>
</dbReference>
<dbReference type="FunCoup" id="A0A2G5CS98">
    <property type="interactions" value="1159"/>
</dbReference>
<feature type="compositionally biased region" description="Polar residues" evidence="3">
    <location>
        <begin position="207"/>
        <end position="229"/>
    </location>
</feature>
<dbReference type="GO" id="GO:0034237">
    <property type="term" value="F:protein kinase A regulatory subunit binding"/>
    <property type="evidence" value="ECO:0007669"/>
    <property type="project" value="TreeGrafter"/>
</dbReference>
<feature type="compositionally biased region" description="Basic and acidic residues" evidence="3">
    <location>
        <begin position="614"/>
        <end position="637"/>
    </location>
</feature>
<dbReference type="PANTHER" id="PTHR12902:SF33">
    <property type="entry name" value="PROTEIN SCAR3"/>
    <property type="match status" value="1"/>
</dbReference>
<comment type="similarity">
    <text evidence="1 2">Belongs to the SCAR/WAVE family.</text>
</comment>
<dbReference type="STRING" id="218851.A0A2G5CS98"/>
<evidence type="ECO:0000313" key="6">
    <source>
        <dbReference type="Proteomes" id="UP000230069"/>
    </source>
</evidence>
<proteinExistence type="inferred from homology"/>
<dbReference type="OrthoDB" id="753427at2759"/>
<comment type="subcellular location">
    <subcellularLocation>
        <location evidence="2">Cytoplasm</location>
        <location evidence="2">Cytoskeleton</location>
    </subcellularLocation>
</comment>
<dbReference type="Gene3D" id="1.20.5.340">
    <property type="match status" value="1"/>
</dbReference>
<name>A0A2G5CS98_AQUCA</name>
<comment type="function">
    <text evidence="2">Involved in regulation of actin and microtubule organization. Part of a WAVE complex that activates the Arp2/3 complex.</text>
</comment>
<dbReference type="GO" id="GO:0030036">
    <property type="term" value="P:actin cytoskeleton organization"/>
    <property type="evidence" value="ECO:0007669"/>
    <property type="project" value="UniProtKB-UniRule"/>
</dbReference>
<evidence type="ECO:0000313" key="5">
    <source>
        <dbReference type="EMBL" id="PIA34060.1"/>
    </source>
</evidence>
<feature type="domain" description="WH2" evidence="4">
    <location>
        <begin position="1092"/>
        <end position="1110"/>
    </location>
</feature>
<evidence type="ECO:0000256" key="3">
    <source>
        <dbReference type="SAM" id="MobiDB-lite"/>
    </source>
</evidence>
<dbReference type="GO" id="GO:0005856">
    <property type="term" value="C:cytoskeleton"/>
    <property type="evidence" value="ECO:0007669"/>
    <property type="project" value="UniProtKB-SubCell"/>
</dbReference>
<keyword evidence="2" id="KW-0009">Actin-binding</keyword>
<evidence type="ECO:0000259" key="4">
    <source>
        <dbReference type="PROSITE" id="PS51082"/>
    </source>
</evidence>
<dbReference type="GO" id="GO:0071933">
    <property type="term" value="F:Arp2/3 complex binding"/>
    <property type="evidence" value="ECO:0007669"/>
    <property type="project" value="TreeGrafter"/>
</dbReference>
<dbReference type="EMBL" id="KZ305056">
    <property type="protein sequence ID" value="PIA34060.1"/>
    <property type="molecule type" value="Genomic_DNA"/>
</dbReference>
<keyword evidence="2" id="KW-0206">Cytoskeleton</keyword>
<dbReference type="InterPro" id="IPR028288">
    <property type="entry name" value="SCAR/WAVE_fam"/>
</dbReference>
<dbReference type="Gene3D" id="6.10.280.150">
    <property type="match status" value="2"/>
</dbReference>
<keyword evidence="6" id="KW-1185">Reference proteome</keyword>
<dbReference type="PROSITE" id="PS51082">
    <property type="entry name" value="WH2"/>
    <property type="match status" value="1"/>
</dbReference>
<evidence type="ECO:0000256" key="1">
    <source>
        <dbReference type="ARBA" id="ARBA00006993"/>
    </source>
</evidence>
<accession>A0A2G5CS98</accession>
<evidence type="ECO:0000256" key="2">
    <source>
        <dbReference type="RuleBase" id="RU367034"/>
    </source>
</evidence>
<sequence length="1155" mass="127748">MPLVRFEIRNEYGLGATELFKEVNIEEPKAVLDGVVVAGLVGILRQLGDLAEFAADVFHGLQEQVVTTASRSRKMLVRVQHIEAALPQLEKAVQAQSSHIHFAYTAGCEWHPKIRVKQKHFIHSDLPSFITDSYEECHDPPRLHLLDKFDTGGAGACLKRYSDPSFFRKAIARSEPMSAEKSQREKRARKSKKRSSRWKNGELSHAVLTSQRSGRMQFGSPNSYGQSSTGETISTIHMRLRSEHGDRSMSFDSRSRSGYFECSYDGSSSIQQEDKKDNRLPTTSVDMQDYGATGSIISNEQKTAACDDLACGSLKDMNSSVTWDEKTEIVEPTNQQFDNIVEDEGIASEFMRGSSDLAEEESRASTHSNIEVEEIKCISADIPESFSEVDEFEDAGSEPDKYTDALNTLESEVETDSECQTKREVQKSLATIKDEGIYTVETHRVLQKSELSNPEFGTALYSSSNKQISSIYSNLVSTGDLSYAQPPEISTIPSNPEIPLNVDVSEDTAVLNVDSVKSSLRVTSASNSNVPNLQPPLYDKIISTFHESQGSLQEVSEVPSVYVWTNGGLLGLQPSKPPDHSMSNVEPRISMPSTTDGLSLNTALPESNGLARKLESSVKTSEQREKIPQSQVRRDKSQGIPNQIDLSSDLLARRKTIMDQTVNKSESCASYHDKKGDDILEDDSLSCISTVSDAGLENSKYLCRSHSLSDAQGGGSKDTGVMTSQIEVLEVTGEKWPPHQSSQNKLDSSSSIFGLGQRFHGNGFQRKESGVYDEIPGSLGIEIPHGINQIGKEKDAHHIPEQNFKNQPQNGSPVHSFPPSPPLEHMKISFHPMDGLGKSKLRLKFPGGYRFYESIKDIIFPSFQLLPEPTILLQDLDSESESDTFCRSSTDLSEDLMSPRSESSSGQWESDDTPDSENHEIYDALRKVSSVESISSDFELKGLPNDNIHKNSPEPANGVKKYSYDPLFDLPSFDAVSSLVNQQECDSVAKDAQDSKLYCFNESVPPPPPLPPVEWWVTKPPSSVADNEHVLTSKASICPNDLVVLEATPQPVKPDPQMLPHMKDISDCFVESKQKHHKLYGSNAENSKNADEREDLLNQIRNKSFSLRRTLPTTPILSQSPTTNNKVAAILEKANAIQQAHVRSNEGGDENWSDG</sequence>
<organism evidence="5 6">
    <name type="scientific">Aquilegia coerulea</name>
    <name type="common">Rocky mountain columbine</name>
    <dbReference type="NCBI Taxonomy" id="218851"/>
    <lineage>
        <taxon>Eukaryota</taxon>
        <taxon>Viridiplantae</taxon>
        <taxon>Streptophyta</taxon>
        <taxon>Embryophyta</taxon>
        <taxon>Tracheophyta</taxon>
        <taxon>Spermatophyta</taxon>
        <taxon>Magnoliopsida</taxon>
        <taxon>Ranunculales</taxon>
        <taxon>Ranunculaceae</taxon>
        <taxon>Thalictroideae</taxon>
        <taxon>Aquilegia</taxon>
    </lineage>
</organism>
<dbReference type="InParanoid" id="A0A2G5CS98"/>